<comment type="caution">
    <text evidence="2">The sequence shown here is derived from an EMBL/GenBank/DDBJ whole genome shotgun (WGS) entry which is preliminary data.</text>
</comment>
<name>A0A9D1RTE9_9FIRM</name>
<keyword evidence="1" id="KW-1133">Transmembrane helix</keyword>
<protein>
    <submittedName>
        <fullName evidence="2">Uncharacterized protein</fullName>
    </submittedName>
</protein>
<sequence length="79" mass="8999">MLTSFVAFLFGVGLLIKGIYVLWKKDFLFALLFVLTGSLLLVGLFCLPQYDIMGFALPGMLISMLYNRHTRKCETQCKE</sequence>
<dbReference type="EMBL" id="DXGA01000132">
    <property type="protein sequence ID" value="HIW94146.1"/>
    <property type="molecule type" value="Genomic_DNA"/>
</dbReference>
<keyword evidence="1" id="KW-0812">Transmembrane</keyword>
<accession>A0A9D1RTE9</accession>
<dbReference type="Proteomes" id="UP000824192">
    <property type="component" value="Unassembled WGS sequence"/>
</dbReference>
<reference evidence="2" key="2">
    <citation type="submission" date="2021-04" db="EMBL/GenBank/DDBJ databases">
        <authorList>
            <person name="Gilroy R."/>
        </authorList>
    </citation>
    <scope>NUCLEOTIDE SEQUENCE</scope>
    <source>
        <strain evidence="2">ChiGjej6B6-1540</strain>
    </source>
</reference>
<keyword evidence="1" id="KW-0472">Membrane</keyword>
<reference evidence="2" key="1">
    <citation type="journal article" date="2021" name="PeerJ">
        <title>Extensive microbial diversity within the chicken gut microbiome revealed by metagenomics and culture.</title>
        <authorList>
            <person name="Gilroy R."/>
            <person name="Ravi A."/>
            <person name="Getino M."/>
            <person name="Pursley I."/>
            <person name="Horton D.L."/>
            <person name="Alikhan N.F."/>
            <person name="Baker D."/>
            <person name="Gharbi K."/>
            <person name="Hall N."/>
            <person name="Watson M."/>
            <person name="Adriaenssens E.M."/>
            <person name="Foster-Nyarko E."/>
            <person name="Jarju S."/>
            <person name="Secka A."/>
            <person name="Antonio M."/>
            <person name="Oren A."/>
            <person name="Chaudhuri R.R."/>
            <person name="La Ragione R."/>
            <person name="Hildebrand F."/>
            <person name="Pallen M.J."/>
        </authorList>
    </citation>
    <scope>NUCLEOTIDE SEQUENCE</scope>
    <source>
        <strain evidence="2">ChiGjej6B6-1540</strain>
    </source>
</reference>
<dbReference type="AlphaFoldDB" id="A0A9D1RTE9"/>
<evidence type="ECO:0000256" key="1">
    <source>
        <dbReference type="SAM" id="Phobius"/>
    </source>
</evidence>
<feature type="transmembrane region" description="Helical" evidence="1">
    <location>
        <begin position="6"/>
        <end position="23"/>
    </location>
</feature>
<feature type="transmembrane region" description="Helical" evidence="1">
    <location>
        <begin position="30"/>
        <end position="50"/>
    </location>
</feature>
<evidence type="ECO:0000313" key="3">
    <source>
        <dbReference type="Proteomes" id="UP000824192"/>
    </source>
</evidence>
<organism evidence="2 3">
    <name type="scientific">Candidatus Flavonifractor merdipullorum</name>
    <dbReference type="NCBI Taxonomy" id="2838590"/>
    <lineage>
        <taxon>Bacteria</taxon>
        <taxon>Bacillati</taxon>
        <taxon>Bacillota</taxon>
        <taxon>Clostridia</taxon>
        <taxon>Eubacteriales</taxon>
        <taxon>Oscillospiraceae</taxon>
        <taxon>Flavonifractor</taxon>
    </lineage>
</organism>
<evidence type="ECO:0000313" key="2">
    <source>
        <dbReference type="EMBL" id="HIW94146.1"/>
    </source>
</evidence>
<proteinExistence type="predicted"/>
<gene>
    <name evidence="2" type="ORF">H9868_06345</name>
</gene>